<dbReference type="InterPro" id="IPR017938">
    <property type="entry name" value="Riboflavin_synthase-like_b-brl"/>
</dbReference>
<evidence type="ECO:0000313" key="4">
    <source>
        <dbReference type="EMBL" id="BAU46845.1"/>
    </source>
</evidence>
<dbReference type="KEGG" id="sva:SVA_0263"/>
<dbReference type="Proteomes" id="UP000218899">
    <property type="component" value="Chromosome"/>
</dbReference>
<dbReference type="SUPFAM" id="SSF63380">
    <property type="entry name" value="Riboflavin synthase domain-like"/>
    <property type="match status" value="1"/>
</dbReference>
<dbReference type="PROSITE" id="PS51384">
    <property type="entry name" value="FAD_FR"/>
    <property type="match status" value="1"/>
</dbReference>
<dbReference type="PRINTS" id="PR00410">
    <property type="entry name" value="PHEHYDRXLASE"/>
</dbReference>
<dbReference type="SUPFAM" id="SSF52343">
    <property type="entry name" value="Ferredoxin reductase-like, C-terminal NADP-linked domain"/>
    <property type="match status" value="1"/>
</dbReference>
<dbReference type="GO" id="GO:0008218">
    <property type="term" value="P:bioluminescence"/>
    <property type="evidence" value="ECO:0007669"/>
    <property type="project" value="UniProtKB-KW"/>
</dbReference>
<dbReference type="InterPro" id="IPR012675">
    <property type="entry name" value="Beta-grasp_dom_sf"/>
</dbReference>
<dbReference type="InterPro" id="IPR017927">
    <property type="entry name" value="FAD-bd_FR_type"/>
</dbReference>
<dbReference type="GO" id="GO:0016491">
    <property type="term" value="F:oxidoreductase activity"/>
    <property type="evidence" value="ECO:0007669"/>
    <property type="project" value="UniProtKB-KW"/>
</dbReference>
<dbReference type="InterPro" id="IPR050415">
    <property type="entry name" value="MRET"/>
</dbReference>
<accession>A0A1B4V0V2</accession>
<dbReference type="Gene3D" id="3.40.50.80">
    <property type="entry name" value="Nucleotide-binding domain of ferredoxin-NADP reductase (FNR) module"/>
    <property type="match status" value="1"/>
</dbReference>
<dbReference type="RefSeq" id="WP_096457676.1">
    <property type="nucleotide sequence ID" value="NZ_AP014936.1"/>
</dbReference>
<dbReference type="PANTHER" id="PTHR47354:SF7">
    <property type="entry name" value="NAD(P)H-FLAVIN REDUCTASE"/>
    <property type="match status" value="1"/>
</dbReference>
<dbReference type="InterPro" id="IPR006058">
    <property type="entry name" value="2Fe2S_fd_BS"/>
</dbReference>
<dbReference type="Gene3D" id="2.40.30.10">
    <property type="entry name" value="Translation factors"/>
    <property type="match status" value="1"/>
</dbReference>
<feature type="domain" description="2Fe-2S ferredoxin-type" evidence="2">
    <location>
        <begin position="3"/>
        <end position="93"/>
    </location>
</feature>
<dbReference type="EMBL" id="AP014936">
    <property type="protein sequence ID" value="BAU46845.1"/>
    <property type="molecule type" value="Genomic_DNA"/>
</dbReference>
<dbReference type="PROSITE" id="PS00197">
    <property type="entry name" value="2FE2S_FER_1"/>
    <property type="match status" value="1"/>
</dbReference>
<gene>
    <name evidence="4" type="ORF">SVA_0263</name>
</gene>
<evidence type="ECO:0000259" key="2">
    <source>
        <dbReference type="PROSITE" id="PS51085"/>
    </source>
</evidence>
<dbReference type="Gene3D" id="3.10.20.30">
    <property type="match status" value="1"/>
</dbReference>
<protein>
    <submittedName>
        <fullName evidence="4">Ferredoxin</fullName>
    </submittedName>
</protein>
<evidence type="ECO:0000256" key="1">
    <source>
        <dbReference type="ARBA" id="ARBA00023002"/>
    </source>
</evidence>
<keyword evidence="5" id="KW-1185">Reference proteome</keyword>
<dbReference type="CDD" id="cd00207">
    <property type="entry name" value="fer2"/>
    <property type="match status" value="1"/>
</dbReference>
<name>A0A1B4V0V2_9GAMM</name>
<dbReference type="InterPro" id="IPR001041">
    <property type="entry name" value="2Fe-2S_ferredoxin-type"/>
</dbReference>
<sequence length="321" mass="34844">MPAEVTLLPSGHRFSVQEHDTLLEAALRAGLAPDYGCSSGNCGLCKARVISGIAERVRPHDYVMSESEKSAGYILMCACAARTDLVLEAGEARDPRDIPLQHIAARVRRVEPLSERVSLLHVQTPRTHRLRFLAGQSVRVTLGAAPPRELPIASCPCDDRNLQFHVARDDSDPFARHVHGELRSGELVAIEGPRGDFTLSDDLPSEIVFLAWGTGFAPVKSLVEHVMALDEGHTMRLYWIAQEGGHYLDNLCRSWADALERFRYVPISGPEAHALDGVLAAEGSLADKAVYAAGPATAIASARERLARAGLPSAHWRAAVT</sequence>
<keyword evidence="1" id="KW-0560">Oxidoreductase</keyword>
<organism evidence="4 5">
    <name type="scientific">Sulfurifustis variabilis</name>
    <dbReference type="NCBI Taxonomy" id="1675686"/>
    <lineage>
        <taxon>Bacteria</taxon>
        <taxon>Pseudomonadati</taxon>
        <taxon>Pseudomonadota</taxon>
        <taxon>Gammaproteobacteria</taxon>
        <taxon>Acidiferrobacterales</taxon>
        <taxon>Acidiferrobacteraceae</taxon>
        <taxon>Sulfurifustis</taxon>
    </lineage>
</organism>
<dbReference type="InterPro" id="IPR039261">
    <property type="entry name" value="FNR_nucleotide-bd"/>
</dbReference>
<dbReference type="GO" id="GO:0051537">
    <property type="term" value="F:2 iron, 2 sulfur cluster binding"/>
    <property type="evidence" value="ECO:0007669"/>
    <property type="project" value="InterPro"/>
</dbReference>
<dbReference type="PROSITE" id="PS51085">
    <property type="entry name" value="2FE2S_FER_2"/>
    <property type="match status" value="1"/>
</dbReference>
<dbReference type="OrthoDB" id="9806195at2"/>
<proteinExistence type="predicted"/>
<feature type="domain" description="FAD-binding FR-type" evidence="3">
    <location>
        <begin position="100"/>
        <end position="200"/>
    </location>
</feature>
<dbReference type="InterPro" id="IPR036010">
    <property type="entry name" value="2Fe-2S_ferredoxin-like_sf"/>
</dbReference>
<dbReference type="PANTHER" id="PTHR47354">
    <property type="entry name" value="NADH OXIDOREDUCTASE HCR"/>
    <property type="match status" value="1"/>
</dbReference>
<dbReference type="Pfam" id="PF00111">
    <property type="entry name" value="Fer2"/>
    <property type="match status" value="1"/>
</dbReference>
<evidence type="ECO:0000259" key="3">
    <source>
        <dbReference type="PROSITE" id="PS51384"/>
    </source>
</evidence>
<dbReference type="SUPFAM" id="SSF54292">
    <property type="entry name" value="2Fe-2S ferredoxin-like"/>
    <property type="match status" value="1"/>
</dbReference>
<evidence type="ECO:0000313" key="5">
    <source>
        <dbReference type="Proteomes" id="UP000218899"/>
    </source>
</evidence>
<dbReference type="AlphaFoldDB" id="A0A1B4V0V2"/>
<reference evidence="4 5" key="1">
    <citation type="submission" date="2015-08" db="EMBL/GenBank/DDBJ databases">
        <title>Complete genome sequence of Sulfurifustis variabilis.</title>
        <authorList>
            <person name="Miura A."/>
            <person name="Kojima H."/>
            <person name="Fukui M."/>
        </authorList>
    </citation>
    <scope>NUCLEOTIDE SEQUENCE [LARGE SCALE GENOMIC DNA]</scope>
    <source>
        <strain evidence="5">skN76</strain>
    </source>
</reference>